<protein>
    <submittedName>
        <fullName evidence="1">Uncharacterized protein</fullName>
    </submittedName>
</protein>
<reference evidence="1" key="1">
    <citation type="submission" date="2014-09" db="EMBL/GenBank/DDBJ databases">
        <authorList>
            <person name="Magalhaes I.L.F."/>
            <person name="Oliveira U."/>
            <person name="Santos F.R."/>
            <person name="Vidigal T.H.D.A."/>
            <person name="Brescovit A.D."/>
            <person name="Santos A.J."/>
        </authorList>
    </citation>
    <scope>NUCLEOTIDE SEQUENCE</scope>
    <source>
        <tissue evidence="1">Shoot tissue taken approximately 20 cm above the soil surface</tissue>
    </source>
</reference>
<accession>A0A0A9HTD6</accession>
<dbReference type="AlphaFoldDB" id="A0A0A9HTD6"/>
<evidence type="ECO:0000313" key="1">
    <source>
        <dbReference type="EMBL" id="JAE39084.1"/>
    </source>
</evidence>
<organism evidence="1">
    <name type="scientific">Arundo donax</name>
    <name type="common">Giant reed</name>
    <name type="synonym">Donax arundinaceus</name>
    <dbReference type="NCBI Taxonomy" id="35708"/>
    <lineage>
        <taxon>Eukaryota</taxon>
        <taxon>Viridiplantae</taxon>
        <taxon>Streptophyta</taxon>
        <taxon>Embryophyta</taxon>
        <taxon>Tracheophyta</taxon>
        <taxon>Spermatophyta</taxon>
        <taxon>Magnoliopsida</taxon>
        <taxon>Liliopsida</taxon>
        <taxon>Poales</taxon>
        <taxon>Poaceae</taxon>
        <taxon>PACMAD clade</taxon>
        <taxon>Arundinoideae</taxon>
        <taxon>Arundineae</taxon>
        <taxon>Arundo</taxon>
    </lineage>
</organism>
<name>A0A0A9HTD6_ARUDO</name>
<reference evidence="1" key="2">
    <citation type="journal article" date="2015" name="Data Brief">
        <title>Shoot transcriptome of the giant reed, Arundo donax.</title>
        <authorList>
            <person name="Barrero R.A."/>
            <person name="Guerrero F.D."/>
            <person name="Moolhuijzen P."/>
            <person name="Goolsby J.A."/>
            <person name="Tidwell J."/>
            <person name="Bellgard S.E."/>
            <person name="Bellgard M.I."/>
        </authorList>
    </citation>
    <scope>NUCLEOTIDE SEQUENCE</scope>
    <source>
        <tissue evidence="1">Shoot tissue taken approximately 20 cm above the soil surface</tissue>
    </source>
</reference>
<dbReference type="EMBL" id="GBRH01158812">
    <property type="protein sequence ID" value="JAE39084.1"/>
    <property type="molecule type" value="Transcribed_RNA"/>
</dbReference>
<sequence>MCISPGICACPIPTGPNDVLWLVYPQCISFPSRSYPKAMLNDLTLTESLSALQSMLQFT</sequence>
<proteinExistence type="predicted"/>